<keyword evidence="3" id="KW-1185">Reference proteome</keyword>
<evidence type="ECO:0000313" key="3">
    <source>
        <dbReference type="Proteomes" id="UP000054166"/>
    </source>
</evidence>
<gene>
    <name evidence="2" type="ORF">PILCRDRAFT_830285</name>
</gene>
<keyword evidence="1" id="KW-0812">Transmembrane</keyword>
<dbReference type="AlphaFoldDB" id="A0A0C3B2N9"/>
<dbReference type="EMBL" id="KN833292">
    <property type="protein sequence ID" value="KIM71517.1"/>
    <property type="molecule type" value="Genomic_DNA"/>
</dbReference>
<keyword evidence="1" id="KW-1133">Transmembrane helix</keyword>
<name>A0A0C3B2N9_PILCF</name>
<evidence type="ECO:0000256" key="1">
    <source>
        <dbReference type="SAM" id="Phobius"/>
    </source>
</evidence>
<evidence type="ECO:0000313" key="2">
    <source>
        <dbReference type="EMBL" id="KIM71517.1"/>
    </source>
</evidence>
<sequence>MKGLKWLAATFLAAVLISGLAVVFKKGKTGALMMYFGTVLYCAVELAVGTMYLVRRGWVFLYVSEWGPDPQITLGKQDSNFQNITGWGPAQLVQ</sequence>
<dbReference type="OrthoDB" id="3039335at2759"/>
<proteinExistence type="predicted"/>
<dbReference type="HOGENOM" id="CLU_2386987_0_0_1"/>
<feature type="transmembrane region" description="Helical" evidence="1">
    <location>
        <begin position="31"/>
        <end position="54"/>
    </location>
</feature>
<protein>
    <submittedName>
        <fullName evidence="2">Uncharacterized protein</fullName>
    </submittedName>
</protein>
<dbReference type="Proteomes" id="UP000054166">
    <property type="component" value="Unassembled WGS sequence"/>
</dbReference>
<dbReference type="InParanoid" id="A0A0C3B2N9"/>
<organism evidence="2 3">
    <name type="scientific">Piloderma croceum (strain F 1598)</name>
    <dbReference type="NCBI Taxonomy" id="765440"/>
    <lineage>
        <taxon>Eukaryota</taxon>
        <taxon>Fungi</taxon>
        <taxon>Dikarya</taxon>
        <taxon>Basidiomycota</taxon>
        <taxon>Agaricomycotina</taxon>
        <taxon>Agaricomycetes</taxon>
        <taxon>Agaricomycetidae</taxon>
        <taxon>Atheliales</taxon>
        <taxon>Atheliaceae</taxon>
        <taxon>Piloderma</taxon>
    </lineage>
</organism>
<accession>A0A0C3B2N9</accession>
<reference evidence="2 3" key="1">
    <citation type="submission" date="2014-04" db="EMBL/GenBank/DDBJ databases">
        <authorList>
            <consortium name="DOE Joint Genome Institute"/>
            <person name="Kuo A."/>
            <person name="Tarkka M."/>
            <person name="Buscot F."/>
            <person name="Kohler A."/>
            <person name="Nagy L.G."/>
            <person name="Floudas D."/>
            <person name="Copeland A."/>
            <person name="Barry K.W."/>
            <person name="Cichocki N."/>
            <person name="Veneault-Fourrey C."/>
            <person name="LaButti K."/>
            <person name="Lindquist E.A."/>
            <person name="Lipzen A."/>
            <person name="Lundell T."/>
            <person name="Morin E."/>
            <person name="Murat C."/>
            <person name="Sun H."/>
            <person name="Tunlid A."/>
            <person name="Henrissat B."/>
            <person name="Grigoriev I.V."/>
            <person name="Hibbett D.S."/>
            <person name="Martin F."/>
            <person name="Nordberg H.P."/>
            <person name="Cantor M.N."/>
            <person name="Hua S.X."/>
        </authorList>
    </citation>
    <scope>NUCLEOTIDE SEQUENCE [LARGE SCALE GENOMIC DNA]</scope>
    <source>
        <strain evidence="2 3">F 1598</strain>
    </source>
</reference>
<keyword evidence="1" id="KW-0472">Membrane</keyword>
<reference evidence="3" key="2">
    <citation type="submission" date="2015-01" db="EMBL/GenBank/DDBJ databases">
        <title>Evolutionary Origins and Diversification of the Mycorrhizal Mutualists.</title>
        <authorList>
            <consortium name="DOE Joint Genome Institute"/>
            <consortium name="Mycorrhizal Genomics Consortium"/>
            <person name="Kohler A."/>
            <person name="Kuo A."/>
            <person name="Nagy L.G."/>
            <person name="Floudas D."/>
            <person name="Copeland A."/>
            <person name="Barry K.W."/>
            <person name="Cichocki N."/>
            <person name="Veneault-Fourrey C."/>
            <person name="LaButti K."/>
            <person name="Lindquist E.A."/>
            <person name="Lipzen A."/>
            <person name="Lundell T."/>
            <person name="Morin E."/>
            <person name="Murat C."/>
            <person name="Riley R."/>
            <person name="Ohm R."/>
            <person name="Sun H."/>
            <person name="Tunlid A."/>
            <person name="Henrissat B."/>
            <person name="Grigoriev I.V."/>
            <person name="Hibbett D.S."/>
            <person name="Martin F."/>
        </authorList>
    </citation>
    <scope>NUCLEOTIDE SEQUENCE [LARGE SCALE GENOMIC DNA]</scope>
    <source>
        <strain evidence="3">F 1598</strain>
    </source>
</reference>